<name>A0A5B8CS76_9PROT</name>
<sequence>MTARVSATPAAVALIEQLTVQHGPIVFFQSGGCCEGSGPMCLPAGEFKASPADVKLGDLPGGAIFYMSDSHFSFMHSTHTILDAMPGSSGSFSLDCGSGMAFITRGRMYSDEELANLQPEQRIGL</sequence>
<reference evidence="2" key="1">
    <citation type="journal article" date="2019" name="ISME J.">
        <title>Evolution in action: habitat transition from sediment to the pelagial leads to genome streamlining in Methylophilaceae.</title>
        <authorList>
            <person name="Salcher M."/>
            <person name="Schaefle D."/>
            <person name="Kaspar M."/>
            <person name="Neuenschwander S.M."/>
            <person name="Ghai R."/>
        </authorList>
    </citation>
    <scope>NUCLEOTIDE SEQUENCE [LARGE SCALE GENOMIC DNA]</scope>
    <source>
        <strain evidence="2">MMS-M-51</strain>
    </source>
</reference>
<proteinExistence type="predicted"/>
<keyword evidence="2" id="KW-1185">Reference proteome</keyword>
<evidence type="ECO:0000313" key="1">
    <source>
        <dbReference type="EMBL" id="QDC44164.1"/>
    </source>
</evidence>
<dbReference type="EMBL" id="CP040946">
    <property type="protein sequence ID" value="QDC44164.1"/>
    <property type="molecule type" value="Genomic_DNA"/>
</dbReference>
<dbReference type="InterPro" id="IPR008497">
    <property type="entry name" value="DUF779"/>
</dbReference>
<accession>A0A5B8CS76</accession>
<gene>
    <name evidence="1" type="ORF">FIU01_06280</name>
</gene>
<dbReference type="AlphaFoldDB" id="A0A5B8CS76"/>
<dbReference type="PIRSF" id="PIRSF009151">
    <property type="entry name" value="DUF779"/>
    <property type="match status" value="1"/>
</dbReference>
<evidence type="ECO:0000313" key="2">
    <source>
        <dbReference type="Proteomes" id="UP000311008"/>
    </source>
</evidence>
<dbReference type="OrthoDB" id="3725739at2"/>
<protein>
    <submittedName>
        <fullName evidence="1">DUF779 domain-containing protein</fullName>
    </submittedName>
</protein>
<dbReference type="RefSeq" id="WP_140003497.1">
    <property type="nucleotide sequence ID" value="NZ_CP040946.1"/>
</dbReference>
<dbReference type="Pfam" id="PF05610">
    <property type="entry name" value="DUF779"/>
    <property type="match status" value="1"/>
</dbReference>
<dbReference type="KEGG" id="mmec:FIU01_06280"/>
<dbReference type="Proteomes" id="UP000311008">
    <property type="component" value="Chromosome"/>
</dbReference>
<organism evidence="1 2">
    <name type="scientific">Methylophilus medardicus</name>
    <dbReference type="NCBI Taxonomy" id="2588534"/>
    <lineage>
        <taxon>Bacteria</taxon>
        <taxon>Pseudomonadati</taxon>
        <taxon>Pseudomonadota</taxon>
        <taxon>Betaproteobacteria</taxon>
        <taxon>Nitrosomonadales</taxon>
        <taxon>Methylophilaceae</taxon>
        <taxon>Methylophilus</taxon>
    </lineage>
</organism>